<keyword evidence="2" id="KW-1133">Transmembrane helix</keyword>
<feature type="compositionally biased region" description="Basic residues" evidence="1">
    <location>
        <begin position="171"/>
        <end position="185"/>
    </location>
</feature>
<reference evidence="3" key="1">
    <citation type="journal article" date="2023" name="Genome Biol. Evol.">
        <title>First Whole Genome Sequence and Flow Cytometry Genome Size Data for the Lichen-Forming Fungus Ramalina farinacea (Ascomycota).</title>
        <authorList>
            <person name="Llewellyn T."/>
            <person name="Mian S."/>
            <person name="Hill R."/>
            <person name="Leitch I.J."/>
            <person name="Gaya E."/>
        </authorList>
    </citation>
    <scope>NUCLEOTIDE SEQUENCE</scope>
    <source>
        <strain evidence="3">LIQ254RAFAR</strain>
    </source>
</reference>
<comment type="caution">
    <text evidence="3">The sequence shown here is derived from an EMBL/GenBank/DDBJ whole genome shotgun (WGS) entry which is preliminary data.</text>
</comment>
<feature type="transmembrane region" description="Helical" evidence="2">
    <location>
        <begin position="307"/>
        <end position="330"/>
    </location>
</feature>
<feature type="transmembrane region" description="Helical" evidence="2">
    <location>
        <begin position="267"/>
        <end position="295"/>
    </location>
</feature>
<organism evidence="3 4">
    <name type="scientific">Ramalina farinacea</name>
    <dbReference type="NCBI Taxonomy" id="258253"/>
    <lineage>
        <taxon>Eukaryota</taxon>
        <taxon>Fungi</taxon>
        <taxon>Dikarya</taxon>
        <taxon>Ascomycota</taxon>
        <taxon>Pezizomycotina</taxon>
        <taxon>Lecanoromycetes</taxon>
        <taxon>OSLEUM clade</taxon>
        <taxon>Lecanoromycetidae</taxon>
        <taxon>Lecanorales</taxon>
        <taxon>Lecanorineae</taxon>
        <taxon>Ramalinaceae</taxon>
        <taxon>Ramalina</taxon>
    </lineage>
</organism>
<evidence type="ECO:0000256" key="1">
    <source>
        <dbReference type="SAM" id="MobiDB-lite"/>
    </source>
</evidence>
<keyword evidence="4" id="KW-1185">Reference proteome</keyword>
<evidence type="ECO:0000313" key="3">
    <source>
        <dbReference type="EMBL" id="MDI1487761.1"/>
    </source>
</evidence>
<feature type="compositionally biased region" description="Pro residues" evidence="1">
    <location>
        <begin position="161"/>
        <end position="170"/>
    </location>
</feature>
<sequence length="376" mass="41870">MRTKLHNSRLAQRYRRTKERITNRAVDEISKRIIPSSTPKPPKPEQSLSEKISLWDGRPARRSTERRSFIPDPSIPPPRGICESRAHYGLVPPSRASLPPQLPSSLVSGFFPCPPLLSPAVSPPPVVAPPPPVAPPPSPPLRRVSPTTKRITAWISDLPPSSTPPPPSPPLRHRSSRSSRHPRAGHHCSTATEVILSQNNSTAGTTTATLLPPSRLARVTDAALLALSRPALYLQSSYHRFLFPIIWLVFDLLRATLQFFSSDAANLLPLVCLLFIVFGTFLAIDYFIWMVVFWVWFFSQSVMWGSLLGFGAAVYFCGIGSTLEFLLPWVEWGLMINDYMNETSDPVPAPAAEGRKPSYRAWWEAEQGIRNCSLRS</sequence>
<dbReference type="EMBL" id="JAPUFD010000006">
    <property type="protein sequence ID" value="MDI1487761.1"/>
    <property type="molecule type" value="Genomic_DNA"/>
</dbReference>
<accession>A0AA43QJP2</accession>
<keyword evidence="2" id="KW-0472">Membrane</keyword>
<protein>
    <submittedName>
        <fullName evidence="3">Uncharacterized protein</fullName>
    </submittedName>
</protein>
<name>A0AA43QJP2_9LECA</name>
<feature type="transmembrane region" description="Helical" evidence="2">
    <location>
        <begin position="241"/>
        <end position="261"/>
    </location>
</feature>
<feature type="region of interest" description="Disordered" evidence="1">
    <location>
        <begin position="31"/>
        <end position="81"/>
    </location>
</feature>
<feature type="compositionally biased region" description="Basic and acidic residues" evidence="1">
    <location>
        <begin position="58"/>
        <end position="69"/>
    </location>
</feature>
<dbReference type="Proteomes" id="UP001161017">
    <property type="component" value="Unassembled WGS sequence"/>
</dbReference>
<feature type="region of interest" description="Disordered" evidence="1">
    <location>
        <begin position="155"/>
        <end position="185"/>
    </location>
</feature>
<evidence type="ECO:0000256" key="2">
    <source>
        <dbReference type="SAM" id="Phobius"/>
    </source>
</evidence>
<evidence type="ECO:0000313" key="4">
    <source>
        <dbReference type="Proteomes" id="UP001161017"/>
    </source>
</evidence>
<proteinExistence type="predicted"/>
<keyword evidence="2" id="KW-0812">Transmembrane</keyword>
<dbReference type="AlphaFoldDB" id="A0AA43QJP2"/>
<gene>
    <name evidence="3" type="ORF">OHK93_007033</name>
</gene>